<accession>A0ABU6W6C3</accession>
<comment type="caution">
    <text evidence="1">The sequence shown here is derived from an EMBL/GenBank/DDBJ whole genome shotgun (WGS) entry which is preliminary data.</text>
</comment>
<dbReference type="Proteomes" id="UP001341840">
    <property type="component" value="Unassembled WGS sequence"/>
</dbReference>
<gene>
    <name evidence="1" type="ORF">PIB30_019545</name>
</gene>
<dbReference type="EMBL" id="JASCZI010181303">
    <property type="protein sequence ID" value="MED6181470.1"/>
    <property type="molecule type" value="Genomic_DNA"/>
</dbReference>
<keyword evidence="2" id="KW-1185">Reference proteome</keyword>
<reference evidence="1 2" key="1">
    <citation type="journal article" date="2023" name="Plants (Basel)">
        <title>Bridging the Gap: Combining Genomics and Transcriptomics Approaches to Understand Stylosanthes scabra, an Orphan Legume from the Brazilian Caatinga.</title>
        <authorList>
            <person name="Ferreira-Neto J.R.C."/>
            <person name="da Silva M.D."/>
            <person name="Binneck E."/>
            <person name="de Melo N.F."/>
            <person name="da Silva R.H."/>
            <person name="de Melo A.L.T.M."/>
            <person name="Pandolfi V."/>
            <person name="Bustamante F.O."/>
            <person name="Brasileiro-Vidal A.C."/>
            <person name="Benko-Iseppon A.M."/>
        </authorList>
    </citation>
    <scope>NUCLEOTIDE SEQUENCE [LARGE SCALE GENOMIC DNA]</scope>
    <source>
        <tissue evidence="1">Leaves</tissue>
    </source>
</reference>
<name>A0ABU6W6C3_9FABA</name>
<evidence type="ECO:0000313" key="1">
    <source>
        <dbReference type="EMBL" id="MED6181470.1"/>
    </source>
</evidence>
<proteinExistence type="predicted"/>
<evidence type="ECO:0000313" key="2">
    <source>
        <dbReference type="Proteomes" id="UP001341840"/>
    </source>
</evidence>
<organism evidence="1 2">
    <name type="scientific">Stylosanthes scabra</name>
    <dbReference type="NCBI Taxonomy" id="79078"/>
    <lineage>
        <taxon>Eukaryota</taxon>
        <taxon>Viridiplantae</taxon>
        <taxon>Streptophyta</taxon>
        <taxon>Embryophyta</taxon>
        <taxon>Tracheophyta</taxon>
        <taxon>Spermatophyta</taxon>
        <taxon>Magnoliopsida</taxon>
        <taxon>eudicotyledons</taxon>
        <taxon>Gunneridae</taxon>
        <taxon>Pentapetalae</taxon>
        <taxon>rosids</taxon>
        <taxon>fabids</taxon>
        <taxon>Fabales</taxon>
        <taxon>Fabaceae</taxon>
        <taxon>Papilionoideae</taxon>
        <taxon>50 kb inversion clade</taxon>
        <taxon>dalbergioids sensu lato</taxon>
        <taxon>Dalbergieae</taxon>
        <taxon>Pterocarpus clade</taxon>
        <taxon>Stylosanthes</taxon>
    </lineage>
</organism>
<protein>
    <submittedName>
        <fullName evidence="1">Uncharacterized protein</fullName>
    </submittedName>
</protein>
<sequence>MFFVLLFKTHFAATFLVLTFAVFTTFYTYAKVIPVILQELYIFIGEVVSYNAYNYSSYVLTHSIIYLPPPTSAPPPSRPPSHFLLFLIASPLPPTSLSTPPLQPRRGDSGVADLCLRVAITICVHLPPFYFVSTILFLFASSSQCADTGGAIYTEGANADIVFRCRKANTKGTSTLNIRMQNVPYGLKRDPL</sequence>